<sequence length="158" mass="17977">MVEVPPRLCNIIFVRPTRNTEYAHISINVCTRNSVQEFCFRSFPPAVGIYRAVNPCEFARCIVSHHGIRPKPTVFAPRIDPTYDRHEPAQGICVSCKRTCFMTNPSFQGSKAFIGVSLSSRSSPFYRLRKAISPPFSLFVRGNIFSCCCGMHYKFKMK</sequence>
<dbReference type="Proteomes" id="UP000800041">
    <property type="component" value="Unassembled WGS sequence"/>
</dbReference>
<reference evidence="1" key="1">
    <citation type="journal article" date="2020" name="Stud. Mycol.">
        <title>101 Dothideomycetes genomes: a test case for predicting lifestyles and emergence of pathogens.</title>
        <authorList>
            <person name="Haridas S."/>
            <person name="Albert R."/>
            <person name="Binder M."/>
            <person name="Bloem J."/>
            <person name="Labutti K."/>
            <person name="Salamov A."/>
            <person name="Andreopoulos B."/>
            <person name="Baker S."/>
            <person name="Barry K."/>
            <person name="Bills G."/>
            <person name="Bluhm B."/>
            <person name="Cannon C."/>
            <person name="Castanera R."/>
            <person name="Culley D."/>
            <person name="Daum C."/>
            <person name="Ezra D."/>
            <person name="Gonzalez J."/>
            <person name="Henrissat B."/>
            <person name="Kuo A."/>
            <person name="Liang C."/>
            <person name="Lipzen A."/>
            <person name="Lutzoni F."/>
            <person name="Magnuson J."/>
            <person name="Mondo S."/>
            <person name="Nolan M."/>
            <person name="Ohm R."/>
            <person name="Pangilinan J."/>
            <person name="Park H.-J."/>
            <person name="Ramirez L."/>
            <person name="Alfaro M."/>
            <person name="Sun H."/>
            <person name="Tritt A."/>
            <person name="Yoshinaga Y."/>
            <person name="Zwiers L.-H."/>
            <person name="Turgeon B."/>
            <person name="Goodwin S."/>
            <person name="Spatafora J."/>
            <person name="Crous P."/>
            <person name="Grigoriev I."/>
        </authorList>
    </citation>
    <scope>NUCLEOTIDE SEQUENCE</scope>
    <source>
        <strain evidence="1">CBS 113979</strain>
    </source>
</reference>
<protein>
    <submittedName>
        <fullName evidence="1">Uncharacterized protein</fullName>
    </submittedName>
</protein>
<organism evidence="1 2">
    <name type="scientific">Aulographum hederae CBS 113979</name>
    <dbReference type="NCBI Taxonomy" id="1176131"/>
    <lineage>
        <taxon>Eukaryota</taxon>
        <taxon>Fungi</taxon>
        <taxon>Dikarya</taxon>
        <taxon>Ascomycota</taxon>
        <taxon>Pezizomycotina</taxon>
        <taxon>Dothideomycetes</taxon>
        <taxon>Pleosporomycetidae</taxon>
        <taxon>Aulographales</taxon>
        <taxon>Aulographaceae</taxon>
    </lineage>
</organism>
<keyword evidence="2" id="KW-1185">Reference proteome</keyword>
<name>A0A6G1H9S0_9PEZI</name>
<gene>
    <name evidence="1" type="ORF">K402DRAFT_263402</name>
</gene>
<accession>A0A6G1H9S0</accession>
<dbReference type="AlphaFoldDB" id="A0A6G1H9S0"/>
<evidence type="ECO:0000313" key="2">
    <source>
        <dbReference type="Proteomes" id="UP000800041"/>
    </source>
</evidence>
<dbReference type="EMBL" id="ML977144">
    <property type="protein sequence ID" value="KAF1989770.1"/>
    <property type="molecule type" value="Genomic_DNA"/>
</dbReference>
<proteinExistence type="predicted"/>
<evidence type="ECO:0000313" key="1">
    <source>
        <dbReference type="EMBL" id="KAF1989770.1"/>
    </source>
</evidence>